<evidence type="ECO:0000313" key="3">
    <source>
        <dbReference type="Proteomes" id="UP001432071"/>
    </source>
</evidence>
<protein>
    <submittedName>
        <fullName evidence="2">Uncharacterized protein</fullName>
    </submittedName>
</protein>
<evidence type="ECO:0000313" key="2">
    <source>
        <dbReference type="EMBL" id="WUN84976.1"/>
    </source>
</evidence>
<sequence>MTRVHDLHHPGSLLRRSPAGLGDAERAALARADGDYPGVRDLLRLAHVMATRL</sequence>
<feature type="region of interest" description="Disordered" evidence="1">
    <location>
        <begin position="1"/>
        <end position="20"/>
    </location>
</feature>
<name>A0ABZ1QQL4_9ACTN</name>
<keyword evidence="3" id="KW-1185">Reference proteome</keyword>
<organism evidence="2 3">
    <name type="scientific">Streptomyces bobili</name>
    <dbReference type="NCBI Taxonomy" id="67280"/>
    <lineage>
        <taxon>Bacteria</taxon>
        <taxon>Bacillati</taxon>
        <taxon>Actinomycetota</taxon>
        <taxon>Actinomycetes</taxon>
        <taxon>Kitasatosporales</taxon>
        <taxon>Streptomycetaceae</taxon>
        <taxon>Streptomyces</taxon>
    </lineage>
</organism>
<dbReference type="EMBL" id="CP108038">
    <property type="protein sequence ID" value="WUN84976.1"/>
    <property type="molecule type" value="Genomic_DNA"/>
</dbReference>
<gene>
    <name evidence="2" type="ORF">OHT53_02340</name>
</gene>
<accession>A0ABZ1QQL4</accession>
<dbReference type="Proteomes" id="UP001432071">
    <property type="component" value="Chromosome"/>
</dbReference>
<dbReference type="RefSeq" id="WP_328733889.1">
    <property type="nucleotide sequence ID" value="NZ_CP108038.1"/>
</dbReference>
<evidence type="ECO:0000256" key="1">
    <source>
        <dbReference type="SAM" id="MobiDB-lite"/>
    </source>
</evidence>
<proteinExistence type="predicted"/>
<dbReference type="GeneID" id="93759765"/>
<reference evidence="2" key="1">
    <citation type="submission" date="2022-10" db="EMBL/GenBank/DDBJ databases">
        <title>The complete genomes of actinobacterial strains from the NBC collection.</title>
        <authorList>
            <person name="Joergensen T.S."/>
            <person name="Alvarez Arevalo M."/>
            <person name="Sterndorff E.B."/>
            <person name="Faurdal D."/>
            <person name="Vuksanovic O."/>
            <person name="Mourched A.-S."/>
            <person name="Charusanti P."/>
            <person name="Shaw S."/>
            <person name="Blin K."/>
            <person name="Weber T."/>
        </authorList>
    </citation>
    <scope>NUCLEOTIDE SEQUENCE</scope>
    <source>
        <strain evidence="2">NBC_00302</strain>
    </source>
</reference>